<gene>
    <name evidence="1" type="ORF">B9Q01_04005</name>
</gene>
<proteinExistence type="predicted"/>
<sequence>MAECVNITTLFGGRVSVFCVELVHVQKLLSELLPNLESEYLDELLIELVTQYGKRAVTQEDTTVCSLTIVVPKRVINVEIHQPFEQIESLLATLSSGPFKVSIAS</sequence>
<accession>A0A2R6AB58</accession>
<dbReference type="EMBL" id="NEXC01000018">
    <property type="protein sequence ID" value="PSN83644.1"/>
    <property type="molecule type" value="Genomic_DNA"/>
</dbReference>
<dbReference type="Gene3D" id="3.30.420.600">
    <property type="entry name" value="Thermoplasma acidophilum protein TA0956"/>
    <property type="match status" value="1"/>
</dbReference>
<evidence type="ECO:0000313" key="2">
    <source>
        <dbReference type="Proteomes" id="UP000240880"/>
    </source>
</evidence>
<dbReference type="InterPro" id="IPR038394">
    <property type="entry name" value="TA0956_sf"/>
</dbReference>
<protein>
    <submittedName>
        <fullName evidence="1">Uncharacterized protein</fullName>
    </submittedName>
</protein>
<organism evidence="1 2">
    <name type="scientific">Candidatus Marsarchaeota G1 archaeon OSP_D</name>
    <dbReference type="NCBI Taxonomy" id="1978155"/>
    <lineage>
        <taxon>Archaea</taxon>
        <taxon>Candidatus Marsarchaeota</taxon>
        <taxon>Candidatus Marsarchaeota group 1</taxon>
    </lineage>
</organism>
<dbReference type="Proteomes" id="UP000240880">
    <property type="component" value="Unassembled WGS sequence"/>
</dbReference>
<comment type="caution">
    <text evidence="1">The sequence shown here is derived from an EMBL/GenBank/DDBJ whole genome shotgun (WGS) entry which is preliminary data.</text>
</comment>
<name>A0A2R6AB58_9ARCH</name>
<dbReference type="AlphaFoldDB" id="A0A2R6AB58"/>
<evidence type="ECO:0000313" key="1">
    <source>
        <dbReference type="EMBL" id="PSN83644.1"/>
    </source>
</evidence>
<reference evidence="1 2" key="1">
    <citation type="submission" date="2017-04" db="EMBL/GenBank/DDBJ databases">
        <title>Novel microbial lineages endemic to geothermal iron-oxide mats fill important gaps in the evolutionary history of Archaea.</title>
        <authorList>
            <person name="Jay Z.J."/>
            <person name="Beam J.P."/>
            <person name="Dlakic M."/>
            <person name="Rusch D.B."/>
            <person name="Kozubal M.A."/>
            <person name="Inskeep W.P."/>
        </authorList>
    </citation>
    <scope>NUCLEOTIDE SEQUENCE [LARGE SCALE GENOMIC DNA]</scope>
    <source>
        <strain evidence="1">OSP_D</strain>
    </source>
</reference>